<accession>A0A223KKG4</accession>
<keyword evidence="1" id="KW-0472">Membrane</keyword>
<dbReference type="SUPFAM" id="SSF103473">
    <property type="entry name" value="MFS general substrate transporter"/>
    <property type="match status" value="1"/>
</dbReference>
<dbReference type="KEGG" id="bcoh:BC6307_01175"/>
<feature type="transmembrane region" description="Helical" evidence="1">
    <location>
        <begin position="437"/>
        <end position="460"/>
    </location>
</feature>
<evidence type="ECO:0000313" key="3">
    <source>
        <dbReference type="Proteomes" id="UP000215224"/>
    </source>
</evidence>
<feature type="transmembrane region" description="Helical" evidence="1">
    <location>
        <begin position="408"/>
        <end position="425"/>
    </location>
</feature>
<dbReference type="GO" id="GO:0015293">
    <property type="term" value="F:symporter activity"/>
    <property type="evidence" value="ECO:0007669"/>
    <property type="project" value="InterPro"/>
</dbReference>
<dbReference type="STRING" id="1314751.GCA_001591425_04323"/>
<feature type="transmembrane region" description="Helical" evidence="1">
    <location>
        <begin position="259"/>
        <end position="279"/>
    </location>
</feature>
<dbReference type="EMBL" id="CP018866">
    <property type="protein sequence ID" value="AST89989.1"/>
    <property type="molecule type" value="Genomic_DNA"/>
</dbReference>
<evidence type="ECO:0000313" key="2">
    <source>
        <dbReference type="EMBL" id="AST89989.1"/>
    </source>
</evidence>
<name>A0A223KKG4_9BACI</name>
<proteinExistence type="predicted"/>
<dbReference type="GO" id="GO:0005886">
    <property type="term" value="C:plasma membrane"/>
    <property type="evidence" value="ECO:0007669"/>
    <property type="project" value="TreeGrafter"/>
</dbReference>
<feature type="transmembrane region" description="Helical" evidence="1">
    <location>
        <begin position="195"/>
        <end position="215"/>
    </location>
</feature>
<feature type="transmembrane region" description="Helical" evidence="1">
    <location>
        <begin position="341"/>
        <end position="360"/>
    </location>
</feature>
<organism evidence="2 3">
    <name type="scientific">Sutcliffiella cohnii</name>
    <dbReference type="NCBI Taxonomy" id="33932"/>
    <lineage>
        <taxon>Bacteria</taxon>
        <taxon>Bacillati</taxon>
        <taxon>Bacillota</taxon>
        <taxon>Bacilli</taxon>
        <taxon>Bacillales</taxon>
        <taxon>Bacillaceae</taxon>
        <taxon>Sutcliffiella</taxon>
    </lineage>
</organism>
<dbReference type="RefSeq" id="WP_066420562.1">
    <property type="nucleotide sequence ID" value="NZ_CP018866.1"/>
</dbReference>
<dbReference type="InterPro" id="IPR039672">
    <property type="entry name" value="MFS_2"/>
</dbReference>
<reference evidence="2 3" key="1">
    <citation type="submission" date="2016-12" db="EMBL/GenBank/DDBJ databases">
        <title>The whole genome sequencing and assembly of Bacillus cohnii DSM 6307T strain.</title>
        <authorList>
            <person name="Lee Y.-J."/>
            <person name="Yi H."/>
            <person name="Bahn Y.-S."/>
            <person name="Kim J.F."/>
            <person name="Lee D.-W."/>
        </authorList>
    </citation>
    <scope>NUCLEOTIDE SEQUENCE [LARGE SCALE GENOMIC DNA]</scope>
    <source>
        <strain evidence="2 3">DSM 6307</strain>
    </source>
</reference>
<dbReference type="GO" id="GO:0008643">
    <property type="term" value="P:carbohydrate transport"/>
    <property type="evidence" value="ECO:0007669"/>
    <property type="project" value="InterPro"/>
</dbReference>
<dbReference type="PANTHER" id="PTHR11328:SF24">
    <property type="entry name" value="MAJOR FACILITATOR SUPERFAMILY (MFS) PROFILE DOMAIN-CONTAINING PROTEIN"/>
    <property type="match status" value="1"/>
</dbReference>
<feature type="transmembrane region" description="Helical" evidence="1">
    <location>
        <begin position="32"/>
        <end position="55"/>
    </location>
</feature>
<dbReference type="Gene3D" id="1.20.1250.20">
    <property type="entry name" value="MFS general substrate transporter like domains"/>
    <property type="match status" value="1"/>
</dbReference>
<dbReference type="InterPro" id="IPR036259">
    <property type="entry name" value="MFS_trans_sf"/>
</dbReference>
<feature type="transmembrane region" description="Helical" evidence="1">
    <location>
        <begin position="315"/>
        <end position="335"/>
    </location>
</feature>
<dbReference type="Pfam" id="PF13347">
    <property type="entry name" value="MFS_2"/>
    <property type="match status" value="1"/>
</dbReference>
<keyword evidence="1" id="KW-0812">Transmembrane</keyword>
<feature type="transmembrane region" description="Helical" evidence="1">
    <location>
        <begin position="155"/>
        <end position="175"/>
    </location>
</feature>
<dbReference type="Proteomes" id="UP000215224">
    <property type="component" value="Chromosome"/>
</dbReference>
<sequence>MANKVGEFAEQYHRAKMWQIGFFALNNTATNLYLFIVGFVSYYATGIAGLSVVIISSILTAMRAFDAVTDPIIGFIIDKTETKFGKFRPMMIIGNVILASTVLIMYNVTHLLPESFQFLFFVFIYAIYIVGYTLQTAVTRAAQTVLTNHPKQRPLFTIFDATYNVGIFTGGQIFVASYLMVKHGNEFNMGLFTELNTYAIIISALFTILAVTAIAPKDRKEYFGLAEKAVKVKFRDYWPVLKSNRPLQMLVIAASTDKLANLVLRQPVVYVMFFGILLGDYALSGTISLIVIIPTILITFLGVRYAGKLGLKKALVGATWGGLISAIALSIYLMMIDTATISLTNIGITTIVFLVLYALLKGLTGLSSSIVIPMIADVSDYETYKSGRYVPGMVGTLFSFVDKMVSSLAPAIVGFLVATIGYTDALPQVGEALTPSLMVMTLVLMFGIPAVGLAISLIAMKFYNLDGTKMEEIQASIAEVKRSANNDNKQAV</sequence>
<protein>
    <submittedName>
        <fullName evidence="2">Glucuronide permease</fullName>
    </submittedName>
</protein>
<evidence type="ECO:0000256" key="1">
    <source>
        <dbReference type="SAM" id="Phobius"/>
    </source>
</evidence>
<dbReference type="PANTHER" id="PTHR11328">
    <property type="entry name" value="MAJOR FACILITATOR SUPERFAMILY DOMAIN-CONTAINING PROTEIN"/>
    <property type="match status" value="1"/>
</dbReference>
<dbReference type="AlphaFoldDB" id="A0A223KKG4"/>
<feature type="transmembrane region" description="Helical" evidence="1">
    <location>
        <begin position="285"/>
        <end position="303"/>
    </location>
</feature>
<keyword evidence="3" id="KW-1185">Reference proteome</keyword>
<feature type="transmembrane region" description="Helical" evidence="1">
    <location>
        <begin position="115"/>
        <end position="134"/>
    </location>
</feature>
<keyword evidence="1" id="KW-1133">Transmembrane helix</keyword>
<gene>
    <name evidence="2" type="ORF">BC6307_01175</name>
</gene>
<feature type="transmembrane region" description="Helical" evidence="1">
    <location>
        <begin position="89"/>
        <end position="109"/>
    </location>
</feature>